<evidence type="ECO:0000313" key="2">
    <source>
        <dbReference type="EMBL" id="RAL16643.1"/>
    </source>
</evidence>
<keyword evidence="1" id="KW-0812">Transmembrane</keyword>
<dbReference type="InterPro" id="IPR036188">
    <property type="entry name" value="FAD/NAD-bd_sf"/>
</dbReference>
<keyword evidence="3" id="KW-1185">Reference proteome</keyword>
<sequence>MLRVPRISRISRPTRFACSIQMGDVVVGADGVRSTVRRQMWEYTDSRGLRKQASEERAKMTSEYSYVFGISAATPGLIPGTRHRTFGQKWSFLTIIGKEDRAYWFFFKKLGMKYSASQFPRFDQTTIGQYVGPYLHKPINGSVSFAEVYKRAITRTLLPLEEASYTHWTIDRWVCIGDSAHKMTSNLGRGDNSAIEISTRELGDCLQSWQKKRHPRMQGISQAAHNLTRLEALDTLKERIFARYLLPYSEESLAKTTSDIIVRAAKIDYLPPPLKSTTYRALWALPLLGLFAVSKISLGSLLAKLTPQLVATVDRGTWVTGNGEVFDLTTPLYHSRLLDRLMRPLITCFLPSITGTDMRSRLQMLSFMTDLGPIYGIWLLESYRNVHSWSEILLPLAAGSILQLLGIWQVAPLYLAQEYLRTPLFTLLAGKNGRIPCDFTGSLLLATLVGYHTVTYANFFDPALQSRQWYNVLWQLFPLTTSLLQAALLLSKRVLNRPCSYPEDQLPRRKSQHSERRYLRWAYGTFALVSGLAFMYTRITALPDLPFHRIFLPGWHNSENSLSGAVAWFLRYGELISMRGGFVWLALRFHELQQAGAPVSLGRVGAPFAASLCAFGPGATFTLGWGWRDELLD</sequence>
<dbReference type="SUPFAM" id="SSF51905">
    <property type="entry name" value="FAD/NAD(P)-binding domain"/>
    <property type="match status" value="1"/>
</dbReference>
<feature type="transmembrane region" description="Helical" evidence="1">
    <location>
        <begin position="472"/>
        <end position="490"/>
    </location>
</feature>
<dbReference type="AlphaFoldDB" id="A0A395IBW8"/>
<dbReference type="GO" id="GO:0004497">
    <property type="term" value="F:monooxygenase activity"/>
    <property type="evidence" value="ECO:0007669"/>
    <property type="project" value="InterPro"/>
</dbReference>
<proteinExistence type="predicted"/>
<dbReference type="InterPro" id="IPR050562">
    <property type="entry name" value="FAD_mOase_fung"/>
</dbReference>
<evidence type="ECO:0000256" key="1">
    <source>
        <dbReference type="SAM" id="Phobius"/>
    </source>
</evidence>
<protein>
    <recommendedName>
        <fullName evidence="4">FAD-binding domain-containing protein</fullName>
    </recommendedName>
</protein>
<dbReference type="OrthoDB" id="10029326at2759"/>
<dbReference type="EMBL" id="KZ824269">
    <property type="protein sequence ID" value="RAL16643.1"/>
    <property type="molecule type" value="Genomic_DNA"/>
</dbReference>
<organism evidence="2 3">
    <name type="scientific">Aspergillus homomorphus (strain CBS 101889)</name>
    <dbReference type="NCBI Taxonomy" id="1450537"/>
    <lineage>
        <taxon>Eukaryota</taxon>
        <taxon>Fungi</taxon>
        <taxon>Dikarya</taxon>
        <taxon>Ascomycota</taxon>
        <taxon>Pezizomycotina</taxon>
        <taxon>Eurotiomycetes</taxon>
        <taxon>Eurotiomycetidae</taxon>
        <taxon>Eurotiales</taxon>
        <taxon>Aspergillaceae</taxon>
        <taxon>Aspergillus</taxon>
        <taxon>Aspergillus subgen. Circumdati</taxon>
    </lineage>
</organism>
<keyword evidence="1" id="KW-1133">Transmembrane helix</keyword>
<feature type="transmembrane region" description="Helical" evidence="1">
    <location>
        <begin position="608"/>
        <end position="627"/>
    </location>
</feature>
<reference evidence="2 3" key="1">
    <citation type="submission" date="2018-02" db="EMBL/GenBank/DDBJ databases">
        <title>The genomes of Aspergillus section Nigri reveals drivers in fungal speciation.</title>
        <authorList>
            <consortium name="DOE Joint Genome Institute"/>
            <person name="Vesth T.C."/>
            <person name="Nybo J."/>
            <person name="Theobald S."/>
            <person name="Brandl J."/>
            <person name="Frisvad J.C."/>
            <person name="Nielsen K.F."/>
            <person name="Lyhne E.K."/>
            <person name="Kogle M.E."/>
            <person name="Kuo A."/>
            <person name="Riley R."/>
            <person name="Clum A."/>
            <person name="Nolan M."/>
            <person name="Lipzen A."/>
            <person name="Salamov A."/>
            <person name="Henrissat B."/>
            <person name="Wiebenga A."/>
            <person name="De vries R.P."/>
            <person name="Grigoriev I.V."/>
            <person name="Mortensen U.H."/>
            <person name="Andersen M.R."/>
            <person name="Baker S.E."/>
        </authorList>
    </citation>
    <scope>NUCLEOTIDE SEQUENCE [LARGE SCALE GENOMIC DNA]</scope>
    <source>
        <strain evidence="2 3">CBS 101889</strain>
    </source>
</reference>
<dbReference type="STRING" id="1450537.A0A395IBW8"/>
<name>A0A395IBW8_ASPHC</name>
<evidence type="ECO:0008006" key="4">
    <source>
        <dbReference type="Google" id="ProtNLM"/>
    </source>
</evidence>
<dbReference type="RefSeq" id="XP_025555797.1">
    <property type="nucleotide sequence ID" value="XM_025699162.1"/>
</dbReference>
<accession>A0A395IBW8</accession>
<keyword evidence="1" id="KW-0472">Membrane</keyword>
<dbReference type="PANTHER" id="PTHR47356">
    <property type="entry name" value="FAD-DEPENDENT MONOOXYGENASE ASQG-RELATED"/>
    <property type="match status" value="1"/>
</dbReference>
<feature type="transmembrane region" description="Helical" evidence="1">
    <location>
        <begin position="518"/>
        <end position="539"/>
    </location>
</feature>
<dbReference type="VEuPathDB" id="FungiDB:BO97DRAFT_456365"/>
<dbReference type="PANTHER" id="PTHR47356:SF2">
    <property type="entry name" value="FAD-BINDING DOMAIN-CONTAINING PROTEIN-RELATED"/>
    <property type="match status" value="1"/>
</dbReference>
<dbReference type="Proteomes" id="UP000248961">
    <property type="component" value="Unassembled WGS sequence"/>
</dbReference>
<evidence type="ECO:0000313" key="3">
    <source>
        <dbReference type="Proteomes" id="UP000248961"/>
    </source>
</evidence>
<dbReference type="Gene3D" id="3.50.50.60">
    <property type="entry name" value="FAD/NAD(P)-binding domain"/>
    <property type="match status" value="1"/>
</dbReference>
<dbReference type="GeneID" id="37203451"/>
<gene>
    <name evidence="2" type="ORF">BO97DRAFT_456365</name>
</gene>